<keyword evidence="2" id="KW-1185">Reference proteome</keyword>
<evidence type="ECO:0000313" key="1">
    <source>
        <dbReference type="EMBL" id="TLU95865.1"/>
    </source>
</evidence>
<dbReference type="Proteomes" id="UP000309788">
    <property type="component" value="Unassembled WGS sequence"/>
</dbReference>
<dbReference type="EMBL" id="VCEI01000011">
    <property type="protein sequence ID" value="TLU95865.1"/>
    <property type="molecule type" value="Genomic_DNA"/>
</dbReference>
<gene>
    <name evidence="1" type="ORF">FEM55_01520</name>
</gene>
<protein>
    <submittedName>
        <fullName evidence="1">Uncharacterized protein</fullName>
    </submittedName>
</protein>
<dbReference type="RefSeq" id="WP_171036433.1">
    <property type="nucleotide sequence ID" value="NZ_BMGE01000001.1"/>
</dbReference>
<proteinExistence type="predicted"/>
<evidence type="ECO:0000313" key="2">
    <source>
        <dbReference type="Proteomes" id="UP000309788"/>
    </source>
</evidence>
<accession>A0A5R9KI41</accession>
<organism evidence="1 2">
    <name type="scientific">Dyadobacter sediminis</name>
    <dbReference type="NCBI Taxonomy" id="1493691"/>
    <lineage>
        <taxon>Bacteria</taxon>
        <taxon>Pseudomonadati</taxon>
        <taxon>Bacteroidota</taxon>
        <taxon>Cytophagia</taxon>
        <taxon>Cytophagales</taxon>
        <taxon>Spirosomataceae</taxon>
        <taxon>Dyadobacter</taxon>
    </lineage>
</organism>
<comment type="caution">
    <text evidence="1">The sequence shown here is derived from an EMBL/GenBank/DDBJ whole genome shotgun (WGS) entry which is preliminary data.</text>
</comment>
<reference evidence="1 2" key="1">
    <citation type="submission" date="2019-05" db="EMBL/GenBank/DDBJ databases">
        <authorList>
            <person name="Qu J.-H."/>
        </authorList>
    </citation>
    <scope>NUCLEOTIDE SEQUENCE [LARGE SCALE GENOMIC DNA]</scope>
    <source>
        <strain evidence="1 2">Z12</strain>
    </source>
</reference>
<dbReference type="AlphaFoldDB" id="A0A5R9KI41"/>
<sequence>MVRSPETGLLYGWYCKKRESPERPEMYIKGGFVIGSKKTEPCCKNAMSGEIRTIAVSDKVSVNAILAVAADFSFGTATIVSRSTWTTFTYFITGGSAGL</sequence>
<name>A0A5R9KI41_9BACT</name>